<sequence length="102" mass="11600">MNHPWLSRSQCRWIPPEEGQGLRLTGTLYPVMQRLSLRLRYFSPVVTLAGIDVIGGPKGMAFVQTADSALVTLRPREATPELDRAQLYRLTGDNHLMPKERR</sequence>
<dbReference type="Proteomes" id="UP001211689">
    <property type="component" value="Unassembled WGS sequence"/>
</dbReference>
<reference evidence="1 2" key="1">
    <citation type="submission" date="2022-07" db="EMBL/GenBank/DDBJ databases">
        <title>Genome Analysis of Selected Gammaproteobacteria from Nigerian Food snails.</title>
        <authorList>
            <person name="Okafor A.C."/>
        </authorList>
    </citation>
    <scope>NUCLEOTIDE SEQUENCE [LARGE SCALE GENOMIC DNA]</scope>
    <source>
        <strain evidence="1 2">Awg 2</strain>
    </source>
</reference>
<keyword evidence="2" id="KW-1185">Reference proteome</keyword>
<accession>A0ABT4YD17</accession>
<evidence type="ECO:0000313" key="2">
    <source>
        <dbReference type="Proteomes" id="UP001211689"/>
    </source>
</evidence>
<proteinExistence type="predicted"/>
<gene>
    <name evidence="1" type="ORF">NNO07_27310</name>
</gene>
<comment type="caution">
    <text evidence="1">The sequence shown here is derived from an EMBL/GenBank/DDBJ whole genome shotgun (WGS) entry which is preliminary data.</text>
</comment>
<organism evidence="1 2">
    <name type="scientific">Metapseudomonas resinovorans</name>
    <name type="common">Pseudomonas resinovorans</name>
    <dbReference type="NCBI Taxonomy" id="53412"/>
    <lineage>
        <taxon>Bacteria</taxon>
        <taxon>Pseudomonadati</taxon>
        <taxon>Pseudomonadota</taxon>
        <taxon>Gammaproteobacteria</taxon>
        <taxon>Pseudomonadales</taxon>
        <taxon>Pseudomonadaceae</taxon>
        <taxon>Metapseudomonas</taxon>
    </lineage>
</organism>
<protein>
    <submittedName>
        <fullName evidence="1">Uncharacterized protein</fullName>
    </submittedName>
</protein>
<dbReference type="EMBL" id="JANEWF010000066">
    <property type="protein sequence ID" value="MDA8486788.1"/>
    <property type="molecule type" value="Genomic_DNA"/>
</dbReference>
<evidence type="ECO:0000313" key="1">
    <source>
        <dbReference type="EMBL" id="MDA8486788.1"/>
    </source>
</evidence>
<name>A0ABT4YD17_METRE</name>
<dbReference type="RefSeq" id="WP_271472569.1">
    <property type="nucleotide sequence ID" value="NZ_JANEWF010000066.1"/>
</dbReference>